<evidence type="ECO:0000313" key="7">
    <source>
        <dbReference type="Proteomes" id="UP000515159"/>
    </source>
</evidence>
<dbReference type="GO" id="GO:0008270">
    <property type="term" value="F:zinc ion binding"/>
    <property type="evidence" value="ECO:0007669"/>
    <property type="project" value="UniProtKB-KW"/>
</dbReference>
<evidence type="ECO:0000259" key="6">
    <source>
        <dbReference type="PROSITE" id="PS50089"/>
    </source>
</evidence>
<proteinExistence type="predicted"/>
<keyword evidence="5" id="KW-1133">Transmembrane helix</keyword>
<dbReference type="InterPro" id="IPR042973">
    <property type="entry name" value="RNF222"/>
</dbReference>
<dbReference type="PANTHER" id="PTHR47095">
    <property type="entry name" value="RING FINGER PROTEIN 222"/>
    <property type="match status" value="1"/>
</dbReference>
<dbReference type="InterPro" id="IPR013083">
    <property type="entry name" value="Znf_RING/FYVE/PHD"/>
</dbReference>
<evidence type="ECO:0000256" key="2">
    <source>
        <dbReference type="ARBA" id="ARBA00022771"/>
    </source>
</evidence>
<dbReference type="PROSITE" id="PS50089">
    <property type="entry name" value="ZF_RING_2"/>
    <property type="match status" value="1"/>
</dbReference>
<dbReference type="PROSITE" id="PS00518">
    <property type="entry name" value="ZF_RING_1"/>
    <property type="match status" value="1"/>
</dbReference>
<keyword evidence="5" id="KW-0472">Membrane</keyword>
<evidence type="ECO:0000256" key="3">
    <source>
        <dbReference type="ARBA" id="ARBA00022833"/>
    </source>
</evidence>
<evidence type="ECO:0000313" key="8">
    <source>
        <dbReference type="RefSeq" id="XP_033816891.1"/>
    </source>
</evidence>
<dbReference type="OrthoDB" id="6270329at2759"/>
<dbReference type="FunCoup" id="A0A6P8SPR4">
    <property type="interactions" value="1"/>
</dbReference>
<keyword evidence="1" id="KW-0479">Metal-binding</keyword>
<name>A0A6P8SPR4_GEOSA</name>
<dbReference type="GeneID" id="117367912"/>
<dbReference type="Pfam" id="PF13639">
    <property type="entry name" value="zf-RING_2"/>
    <property type="match status" value="1"/>
</dbReference>
<dbReference type="AlphaFoldDB" id="A0A6P8SPR4"/>
<dbReference type="KEGG" id="gsh:117367912"/>
<dbReference type="CDD" id="cd16564">
    <property type="entry name" value="RING-HC_RNF222"/>
    <property type="match status" value="1"/>
</dbReference>
<evidence type="ECO:0000256" key="4">
    <source>
        <dbReference type="PROSITE-ProRule" id="PRU00175"/>
    </source>
</evidence>
<dbReference type="CTD" id="643904"/>
<feature type="domain" description="RING-type" evidence="6">
    <location>
        <begin position="15"/>
        <end position="66"/>
    </location>
</feature>
<accession>A0A6P8SPR4</accession>
<organism evidence="7 8">
    <name type="scientific">Geotrypetes seraphini</name>
    <name type="common">Gaboon caecilian</name>
    <name type="synonym">Caecilia seraphini</name>
    <dbReference type="NCBI Taxonomy" id="260995"/>
    <lineage>
        <taxon>Eukaryota</taxon>
        <taxon>Metazoa</taxon>
        <taxon>Chordata</taxon>
        <taxon>Craniata</taxon>
        <taxon>Vertebrata</taxon>
        <taxon>Euteleostomi</taxon>
        <taxon>Amphibia</taxon>
        <taxon>Gymnophiona</taxon>
        <taxon>Geotrypetes</taxon>
    </lineage>
</organism>
<keyword evidence="5" id="KW-0812">Transmembrane</keyword>
<dbReference type="InterPro" id="IPR001841">
    <property type="entry name" value="Znf_RING"/>
</dbReference>
<sequence>MPDEEDSDDSSLKECPVCYERLHSIGITERKLSCGHIFCHDCLVKYLLTTKEEGPIQKNIVCPLCRYVTFLTTKSLWLNESVESDQTLEVPFSPTCSRHSPAVGASNTLIIPNSGVLPSETTDGQHDITSYRSSCSLDFTTAENNFVGGSQIFVISDRGMPTDNEDTDSSATTQSTQRRCWRSPIILLVLLAVLVVAIVCTVVPWILLAK</sequence>
<dbReference type="InterPro" id="IPR017907">
    <property type="entry name" value="Znf_RING_CS"/>
</dbReference>
<feature type="transmembrane region" description="Helical" evidence="5">
    <location>
        <begin position="185"/>
        <end position="207"/>
    </location>
</feature>
<dbReference type="SMART" id="SM00184">
    <property type="entry name" value="RING"/>
    <property type="match status" value="1"/>
</dbReference>
<gene>
    <name evidence="8" type="primary">RNF222</name>
</gene>
<keyword evidence="2 4" id="KW-0863">Zinc-finger</keyword>
<evidence type="ECO:0000256" key="1">
    <source>
        <dbReference type="ARBA" id="ARBA00022723"/>
    </source>
</evidence>
<keyword evidence="7" id="KW-1185">Reference proteome</keyword>
<keyword evidence="3" id="KW-0862">Zinc</keyword>
<dbReference type="RefSeq" id="XP_033816891.1">
    <property type="nucleotide sequence ID" value="XM_033961000.1"/>
</dbReference>
<dbReference type="PANTHER" id="PTHR47095:SF1">
    <property type="entry name" value="RING FINGER PROTEIN 222"/>
    <property type="match status" value="1"/>
</dbReference>
<dbReference type="Gene3D" id="3.30.40.10">
    <property type="entry name" value="Zinc/RING finger domain, C3HC4 (zinc finger)"/>
    <property type="match status" value="1"/>
</dbReference>
<dbReference type="InParanoid" id="A0A6P8SPR4"/>
<reference evidence="8" key="1">
    <citation type="submission" date="2025-08" db="UniProtKB">
        <authorList>
            <consortium name="RefSeq"/>
        </authorList>
    </citation>
    <scope>IDENTIFICATION</scope>
</reference>
<protein>
    <submittedName>
        <fullName evidence="8">RING finger protein 222</fullName>
    </submittedName>
</protein>
<dbReference type="Proteomes" id="UP000515159">
    <property type="component" value="Chromosome 10"/>
</dbReference>
<evidence type="ECO:0000256" key="5">
    <source>
        <dbReference type="SAM" id="Phobius"/>
    </source>
</evidence>
<dbReference type="SUPFAM" id="SSF57850">
    <property type="entry name" value="RING/U-box"/>
    <property type="match status" value="1"/>
</dbReference>